<comment type="caution">
    <text evidence="2">The sequence shown here is derived from an EMBL/GenBank/DDBJ whole genome shotgun (WGS) entry which is preliminary data.</text>
</comment>
<organism evidence="2 3">
    <name type="scientific">Chryseobacterium camelliae</name>
    <dbReference type="NCBI Taxonomy" id="1265445"/>
    <lineage>
        <taxon>Bacteria</taxon>
        <taxon>Pseudomonadati</taxon>
        <taxon>Bacteroidota</taxon>
        <taxon>Flavobacteriia</taxon>
        <taxon>Flavobacteriales</taxon>
        <taxon>Weeksellaceae</taxon>
        <taxon>Chryseobacterium group</taxon>
        <taxon>Chryseobacterium</taxon>
    </lineage>
</organism>
<keyword evidence="1" id="KW-0732">Signal</keyword>
<proteinExistence type="predicted"/>
<reference evidence="2 3" key="1">
    <citation type="submission" date="2023-07" db="EMBL/GenBank/DDBJ databases">
        <title>Functional and genomic diversity of the sorghum phyllosphere microbiome.</title>
        <authorList>
            <person name="Shade A."/>
        </authorList>
    </citation>
    <scope>NUCLEOTIDE SEQUENCE [LARGE SCALE GENOMIC DNA]</scope>
    <source>
        <strain evidence="2 3">SORGH_AS_1064</strain>
    </source>
</reference>
<feature type="chain" id="PRO_5047021702" evidence="1">
    <location>
        <begin position="20"/>
        <end position="191"/>
    </location>
</feature>
<dbReference type="Proteomes" id="UP001225072">
    <property type="component" value="Unassembled WGS sequence"/>
</dbReference>
<name>A0ABU0TFY3_9FLAO</name>
<evidence type="ECO:0000313" key="3">
    <source>
        <dbReference type="Proteomes" id="UP001225072"/>
    </source>
</evidence>
<dbReference type="EMBL" id="JAUTAL010000001">
    <property type="protein sequence ID" value="MDQ1095970.1"/>
    <property type="molecule type" value="Genomic_DNA"/>
</dbReference>
<accession>A0ABU0TFY3</accession>
<evidence type="ECO:0000313" key="2">
    <source>
        <dbReference type="EMBL" id="MDQ1095970.1"/>
    </source>
</evidence>
<gene>
    <name evidence="2" type="ORF">QE404_001117</name>
</gene>
<dbReference type="RefSeq" id="WP_307447531.1">
    <property type="nucleotide sequence ID" value="NZ_JAUTAL010000001.1"/>
</dbReference>
<feature type="signal peptide" evidence="1">
    <location>
        <begin position="1"/>
        <end position="19"/>
    </location>
</feature>
<sequence>MKTKTLLFLFILLSFSVFSQTKVNPDEAAIKKSVTYFFNSIKAKNTNQAVGYIDPKFFTIIPKDQLTQILEMTYNNPFMKVDILGMQPGSVTKPELINGSYYSIADYYLKLKCNTGSLNDEMKKNIATMLVSKYDKNNVKYLPAEGSYLINASMKTCAISKDRKSWKLVFADKEYQSKLSKILPRKIIDKI</sequence>
<evidence type="ECO:0000256" key="1">
    <source>
        <dbReference type="SAM" id="SignalP"/>
    </source>
</evidence>
<keyword evidence="3" id="KW-1185">Reference proteome</keyword>
<protein>
    <submittedName>
        <fullName evidence="2">Uncharacterized protein</fullName>
    </submittedName>
</protein>